<dbReference type="GO" id="GO:1990904">
    <property type="term" value="C:ribonucleoprotein complex"/>
    <property type="evidence" value="ECO:0007669"/>
    <property type="project" value="UniProtKB-KW"/>
</dbReference>
<proteinExistence type="predicted"/>
<dbReference type="Proteomes" id="UP001166674">
    <property type="component" value="Unassembled WGS sequence"/>
</dbReference>
<protein>
    <submittedName>
        <fullName evidence="1">U11/U12 small nuclear ribonucleoprotein 35 kDa protein</fullName>
    </submittedName>
</protein>
<organism evidence="1 2">
    <name type="scientific">Sciurus carolinensis</name>
    <name type="common">Eastern gray squirrel</name>
    <dbReference type="NCBI Taxonomy" id="30640"/>
    <lineage>
        <taxon>Eukaryota</taxon>
        <taxon>Metazoa</taxon>
        <taxon>Chordata</taxon>
        <taxon>Craniata</taxon>
        <taxon>Vertebrata</taxon>
        <taxon>Euteleostomi</taxon>
        <taxon>Mammalia</taxon>
        <taxon>Eutheria</taxon>
        <taxon>Euarchontoglires</taxon>
        <taxon>Glires</taxon>
        <taxon>Rodentia</taxon>
        <taxon>Sciuromorpha</taxon>
        <taxon>Sciuridae</taxon>
        <taxon>Sciurinae</taxon>
        <taxon>Sciurini</taxon>
        <taxon>Sciurus</taxon>
    </lineage>
</organism>
<comment type="caution">
    <text evidence="1">The sequence shown here is derived from an EMBL/GenBank/DDBJ whole genome shotgun (WGS) entry which is preliminary data.</text>
</comment>
<gene>
    <name evidence="1" type="ORF">SUZIE_211910</name>
</gene>
<dbReference type="EMBL" id="JAATJV010446099">
    <property type="protein sequence ID" value="MBZ3891228.1"/>
    <property type="molecule type" value="Genomic_DNA"/>
</dbReference>
<sequence>MPGGWKEASVARNQSLSPCLPGSLSLAETRNDCMSITKEYEAPSAGSTAEDPHSCTGWRAMLAPYVPSKASLETPSTPVCGSAKLADHRGQVKGSPFLLWSDRVAPAGEGLGHMLLQGLHPHQEECVLVERPPACGWSLIHQLELSVPCQLEQ</sequence>
<reference evidence="1" key="1">
    <citation type="submission" date="2020-03" db="EMBL/GenBank/DDBJ databases">
        <title>Studies in the Genomics of Life Span.</title>
        <authorList>
            <person name="Glass D."/>
        </authorList>
    </citation>
    <scope>NUCLEOTIDE SEQUENCE</scope>
    <source>
        <strain evidence="1">SUZIE</strain>
        <tissue evidence="1">Muscle</tissue>
    </source>
</reference>
<keyword evidence="1" id="KW-0687">Ribonucleoprotein</keyword>
<dbReference type="AlphaFoldDB" id="A0AA41NIT5"/>
<evidence type="ECO:0000313" key="1">
    <source>
        <dbReference type="EMBL" id="MBZ3891228.1"/>
    </source>
</evidence>
<accession>A0AA41NIT5</accession>
<name>A0AA41NIT5_SCICA</name>
<keyword evidence="2" id="KW-1185">Reference proteome</keyword>
<evidence type="ECO:0000313" key="2">
    <source>
        <dbReference type="Proteomes" id="UP001166674"/>
    </source>
</evidence>